<feature type="transmembrane region" description="Helical" evidence="6">
    <location>
        <begin position="241"/>
        <end position="260"/>
    </location>
</feature>
<dbReference type="AlphaFoldDB" id="A0A5N5WNA6"/>
<evidence type="ECO:0000313" key="8">
    <source>
        <dbReference type="Proteomes" id="UP000326565"/>
    </source>
</evidence>
<dbReference type="EMBL" id="ML732320">
    <property type="protein sequence ID" value="KAB8069963.1"/>
    <property type="molecule type" value="Genomic_DNA"/>
</dbReference>
<feature type="transmembrane region" description="Helical" evidence="6">
    <location>
        <begin position="386"/>
        <end position="406"/>
    </location>
</feature>
<dbReference type="PANTHER" id="PTHR45649:SF2">
    <property type="entry name" value="ACID PERMEASE, PUTATIVE-RELATED"/>
    <property type="match status" value="1"/>
</dbReference>
<feature type="transmembrane region" description="Helical" evidence="6">
    <location>
        <begin position="41"/>
        <end position="58"/>
    </location>
</feature>
<reference evidence="7 8" key="1">
    <citation type="submission" date="2019-04" db="EMBL/GenBank/DDBJ databases">
        <title>Friends and foes A comparative genomics study of 23 Aspergillus species from section Flavi.</title>
        <authorList>
            <consortium name="DOE Joint Genome Institute"/>
            <person name="Kjaerbolling I."/>
            <person name="Vesth T."/>
            <person name="Frisvad J.C."/>
            <person name="Nybo J.L."/>
            <person name="Theobald S."/>
            <person name="Kildgaard S."/>
            <person name="Isbrandt T."/>
            <person name="Kuo A."/>
            <person name="Sato A."/>
            <person name="Lyhne E.K."/>
            <person name="Kogle M.E."/>
            <person name="Wiebenga A."/>
            <person name="Kun R.S."/>
            <person name="Lubbers R.J."/>
            <person name="Makela M.R."/>
            <person name="Barry K."/>
            <person name="Chovatia M."/>
            <person name="Clum A."/>
            <person name="Daum C."/>
            <person name="Haridas S."/>
            <person name="He G."/>
            <person name="LaButti K."/>
            <person name="Lipzen A."/>
            <person name="Mondo S."/>
            <person name="Riley R."/>
            <person name="Salamov A."/>
            <person name="Simmons B.A."/>
            <person name="Magnuson J.K."/>
            <person name="Henrissat B."/>
            <person name="Mortensen U.H."/>
            <person name="Larsen T.O."/>
            <person name="Devries R.P."/>
            <person name="Grigoriev I.V."/>
            <person name="Machida M."/>
            <person name="Baker S.E."/>
            <person name="Andersen M.R."/>
        </authorList>
    </citation>
    <scope>NUCLEOTIDE SEQUENCE [LARGE SCALE GENOMIC DNA]</scope>
    <source>
        <strain evidence="7 8">CBS 151.66</strain>
    </source>
</reference>
<protein>
    <submittedName>
        <fullName evidence="7">Amino acid/polyamine transporter I</fullName>
    </submittedName>
</protein>
<feature type="transmembrane region" description="Helical" evidence="6">
    <location>
        <begin position="281"/>
        <end position="303"/>
    </location>
</feature>
<dbReference type="Pfam" id="PF13520">
    <property type="entry name" value="AA_permease_2"/>
    <property type="match status" value="1"/>
</dbReference>
<feature type="transmembrane region" description="Helical" evidence="6">
    <location>
        <begin position="78"/>
        <end position="99"/>
    </location>
</feature>
<keyword evidence="3 6" id="KW-0812">Transmembrane</keyword>
<evidence type="ECO:0000256" key="4">
    <source>
        <dbReference type="ARBA" id="ARBA00022989"/>
    </source>
</evidence>
<dbReference type="Proteomes" id="UP000326565">
    <property type="component" value="Unassembled WGS sequence"/>
</dbReference>
<dbReference type="GO" id="GO:0016020">
    <property type="term" value="C:membrane"/>
    <property type="evidence" value="ECO:0007669"/>
    <property type="project" value="UniProtKB-SubCell"/>
</dbReference>
<feature type="transmembrane region" description="Helical" evidence="6">
    <location>
        <begin position="447"/>
        <end position="473"/>
    </location>
</feature>
<comment type="subcellular location">
    <subcellularLocation>
        <location evidence="1">Membrane</location>
        <topology evidence="1">Multi-pass membrane protein</topology>
    </subcellularLocation>
</comment>
<evidence type="ECO:0000256" key="3">
    <source>
        <dbReference type="ARBA" id="ARBA00022692"/>
    </source>
</evidence>
<gene>
    <name evidence="7" type="ORF">BDV29DRAFT_181887</name>
</gene>
<keyword evidence="5 6" id="KW-0472">Membrane</keyword>
<keyword evidence="8" id="KW-1185">Reference proteome</keyword>
<evidence type="ECO:0000256" key="2">
    <source>
        <dbReference type="ARBA" id="ARBA00022448"/>
    </source>
</evidence>
<evidence type="ECO:0000256" key="1">
    <source>
        <dbReference type="ARBA" id="ARBA00004141"/>
    </source>
</evidence>
<dbReference type="InterPro" id="IPR002293">
    <property type="entry name" value="AA/rel_permease1"/>
</dbReference>
<dbReference type="PANTHER" id="PTHR45649">
    <property type="entry name" value="AMINO-ACID PERMEASE BAT1"/>
    <property type="match status" value="1"/>
</dbReference>
<evidence type="ECO:0000256" key="6">
    <source>
        <dbReference type="SAM" id="Phobius"/>
    </source>
</evidence>
<feature type="transmembrane region" description="Helical" evidence="6">
    <location>
        <begin position="485"/>
        <end position="504"/>
    </location>
</feature>
<evidence type="ECO:0000256" key="5">
    <source>
        <dbReference type="ARBA" id="ARBA00023136"/>
    </source>
</evidence>
<keyword evidence="4 6" id="KW-1133">Transmembrane helix</keyword>
<evidence type="ECO:0000313" key="7">
    <source>
        <dbReference type="EMBL" id="KAB8069963.1"/>
    </source>
</evidence>
<accession>A0A5N5WNA6</accession>
<feature type="transmembrane region" description="Helical" evidence="6">
    <location>
        <begin position="130"/>
        <end position="153"/>
    </location>
</feature>
<keyword evidence="2" id="KW-0813">Transport</keyword>
<proteinExistence type="predicted"/>
<dbReference type="GO" id="GO:0022857">
    <property type="term" value="F:transmembrane transporter activity"/>
    <property type="evidence" value="ECO:0007669"/>
    <property type="project" value="InterPro"/>
</dbReference>
<feature type="transmembrane region" description="Helical" evidence="6">
    <location>
        <begin position="203"/>
        <end position="221"/>
    </location>
</feature>
<dbReference type="Gene3D" id="1.20.1740.10">
    <property type="entry name" value="Amino acid/polyamine transporter I"/>
    <property type="match status" value="1"/>
</dbReference>
<feature type="transmembrane region" description="Helical" evidence="6">
    <location>
        <begin position="412"/>
        <end position="435"/>
    </location>
</feature>
<feature type="transmembrane region" description="Helical" evidence="6">
    <location>
        <begin position="334"/>
        <end position="355"/>
    </location>
</feature>
<dbReference type="OrthoDB" id="3257095at2759"/>
<feature type="transmembrane region" description="Helical" evidence="6">
    <location>
        <begin position="173"/>
        <end position="191"/>
    </location>
</feature>
<name>A0A5N5WNA6_9EURO</name>
<dbReference type="PIRSF" id="PIRSF006060">
    <property type="entry name" value="AA_transporter"/>
    <property type="match status" value="1"/>
</dbReference>
<sequence length="521" mass="56628">MLTSSAVAQAPGSKEMRVIENSTQDELDMQRLGKQQQLKRNFRFVSLLGFTCTLMATWESVLLTNSYGLINGGRAGMVYVYIGSFVGFFASVVSLAEIASRAPTAGGQYHWVSEFAPPSCQRFLSYITGWLSVLGWQAAFASICFLCGTLIQGLLVTVYSEPAAGYVYSYERWHGTLLTVAIAVVAAIFNTWGARWLPSLERVLLFIHIFGFFAVLVPLWVKADRASDNEVFRTFTNSGGWPSMGLACLVGQLSPIFSFTGPDAATHMAEEIRDASRVVPWCMISTALINGALGFVMLITYLYTMGDIESALEAPSGFAFITAFQNATGSSATAVGLACIILVLEVCSAISILATTSRQIFAFARDRALPFSRVLAYVHPQSNTPIWSVLFTVFVTVLLSLINIGSTAAFNAIASLTVASLLTTYIFAIGCFVIARRNSGMLPPARFSLGAYGAAINLFSLAYLSFFVIFIFFPTTREVTPSSMNWSVLMVGAVILFATFQYALCGRTVYQAPAALVQKDR</sequence>
<organism evidence="7 8">
    <name type="scientific">Aspergillus leporis</name>
    <dbReference type="NCBI Taxonomy" id="41062"/>
    <lineage>
        <taxon>Eukaryota</taxon>
        <taxon>Fungi</taxon>
        <taxon>Dikarya</taxon>
        <taxon>Ascomycota</taxon>
        <taxon>Pezizomycotina</taxon>
        <taxon>Eurotiomycetes</taxon>
        <taxon>Eurotiomycetidae</taxon>
        <taxon>Eurotiales</taxon>
        <taxon>Aspergillaceae</taxon>
        <taxon>Aspergillus</taxon>
        <taxon>Aspergillus subgen. Circumdati</taxon>
    </lineage>
</organism>